<dbReference type="PRINTS" id="PR00455">
    <property type="entry name" value="HTHTETR"/>
</dbReference>
<feature type="compositionally biased region" description="Gly residues" evidence="6">
    <location>
        <begin position="162"/>
        <end position="172"/>
    </location>
</feature>
<keyword evidence="2" id="KW-0285">Flavoprotein</keyword>
<keyword evidence="3" id="KW-0274">FAD</keyword>
<dbReference type="Pfam" id="PF02770">
    <property type="entry name" value="Acyl-CoA_dh_M"/>
    <property type="match status" value="1"/>
</dbReference>
<dbReference type="PROSITE" id="PS50977">
    <property type="entry name" value="HTH_TETR_2"/>
    <property type="match status" value="1"/>
</dbReference>
<evidence type="ECO:0000313" key="8">
    <source>
        <dbReference type="EMBL" id="KAF0803985.1"/>
    </source>
</evidence>
<evidence type="ECO:0000256" key="4">
    <source>
        <dbReference type="ARBA" id="ARBA00023125"/>
    </source>
</evidence>
<dbReference type="InterPro" id="IPR041504">
    <property type="entry name" value="AidB_N"/>
</dbReference>
<dbReference type="Proteomes" id="UP000771797">
    <property type="component" value="Unassembled WGS sequence"/>
</dbReference>
<dbReference type="InterPro" id="IPR052904">
    <property type="entry name" value="Acyl-CoA_dehydrogenase-like"/>
</dbReference>
<dbReference type="PANTHER" id="PTHR42707">
    <property type="entry name" value="ACYL-COA DEHYDROGENASE"/>
    <property type="match status" value="1"/>
</dbReference>
<dbReference type="Gene3D" id="6.10.250.600">
    <property type="match status" value="1"/>
</dbReference>
<evidence type="ECO:0000256" key="5">
    <source>
        <dbReference type="PROSITE-ProRule" id="PRU00335"/>
    </source>
</evidence>
<evidence type="ECO:0000256" key="1">
    <source>
        <dbReference type="ARBA" id="ARBA00009347"/>
    </source>
</evidence>
<dbReference type="InterPro" id="IPR023772">
    <property type="entry name" value="DNA-bd_HTH_TetR-type_CS"/>
</dbReference>
<dbReference type="SUPFAM" id="SSF56645">
    <property type="entry name" value="Acyl-CoA dehydrogenase NM domain-like"/>
    <property type="match status" value="1"/>
</dbReference>
<gene>
    <name evidence="8" type="ORF">A6D6_03512</name>
</gene>
<feature type="DNA-binding region" description="H-T-H motif" evidence="5">
    <location>
        <begin position="37"/>
        <end position="56"/>
    </location>
</feature>
<feature type="region of interest" description="Disordered" evidence="6">
    <location>
        <begin position="152"/>
        <end position="185"/>
    </location>
</feature>
<dbReference type="Gene3D" id="1.10.10.60">
    <property type="entry name" value="Homeodomain-like"/>
    <property type="match status" value="1"/>
</dbReference>
<dbReference type="Pfam" id="PF00440">
    <property type="entry name" value="TetR_N"/>
    <property type="match status" value="1"/>
</dbReference>
<feature type="domain" description="HTH tetR-type" evidence="7">
    <location>
        <begin position="14"/>
        <end position="74"/>
    </location>
</feature>
<comment type="caution">
    <text evidence="8">The sequence shown here is derived from an EMBL/GenBank/DDBJ whole genome shotgun (WGS) entry which is preliminary data.</text>
</comment>
<dbReference type="Pfam" id="PF18158">
    <property type="entry name" value="AidB_N"/>
    <property type="match status" value="1"/>
</dbReference>
<dbReference type="EMBL" id="AQPF01000042">
    <property type="protein sequence ID" value="KAF0803985.1"/>
    <property type="molecule type" value="Genomic_DNA"/>
</dbReference>
<keyword evidence="9" id="KW-1185">Reference proteome</keyword>
<dbReference type="InterPro" id="IPR001647">
    <property type="entry name" value="HTH_TetR"/>
</dbReference>
<dbReference type="PROSITE" id="PS01081">
    <property type="entry name" value="HTH_TETR_1"/>
    <property type="match status" value="1"/>
</dbReference>
<accession>A0ABQ6Y4G9</accession>
<dbReference type="Gene3D" id="1.10.357.10">
    <property type="entry name" value="Tetracycline Repressor, domain 2"/>
    <property type="match status" value="1"/>
</dbReference>
<evidence type="ECO:0000256" key="6">
    <source>
        <dbReference type="SAM" id="MobiDB-lite"/>
    </source>
</evidence>
<sequence>MAYRETAQVRARKAAQRENLLRTAETLVREGGFVAMTMQAVAERAGVGVGTLYRYFDNKATLAAEVFRVATEREVEAVARALSGPGGAGARLEQALRVFAGRAMAAPKLAWALIAEPVEPEVDAERLHYRATYAALYRNVLDHGVASGELPAQATAPSAGRSPGGATGGAAGGRRPAGSDGGLLPAGRGCHAIAIDTTTTKHHHKRRRRGRSIMNAQHDALNVEALADTHEVFNQSGDLQDYNAYDTDNALREAVRRHGAGWAEPALSAHGARTGSAEVIEWGFLANENKPRFFSHDRHGYRVDEVKYHPAYHNLMALGLESGIHSAPWTDPRPGAHVARAARSYLQAQAEAGHGCPLTMTFAAVPSIRLTPSLAEEWLPKILNNGYDPRNVPHYEKQSLTIGMGMTEKQGGSDVRANTTRAYAIGAGGPGEAYELIGHKWFTSAPMCDAFLVLARTEKGLSCFLVPRWRPDGSKNPIQVQRLKNKVGNVSNASSEIELRGALGWMVGEEGRGVPAIIEMVAMTRFDCMIGSSAGQRQAVAQAVNHTQGRAAFGKTLIDQPLMRNVLADLQLEVEGSLAIAMRMGEALDNTMLDSGNEQEQLLLRLGLPAGKYWICKRTPFHAYEAMECLGGNGAIEDFMMARLYREAPINAIWEGSGNVQALDMLRALAKTPGVLDAWFAELGKAAGADSRLDHAVATLKGEFSDMADAEYRARDIVDRLSLTMQASQLVAAGNSAVAEAFIASRLGEHGDRNYGTLPRGLDLDAILQRADPWSE</sequence>
<organism evidence="8 9">
    <name type="scientific">Alcanivorax xiamenensis</name>
    <dbReference type="NCBI Taxonomy" id="1177156"/>
    <lineage>
        <taxon>Bacteria</taxon>
        <taxon>Pseudomonadati</taxon>
        <taxon>Pseudomonadota</taxon>
        <taxon>Gammaproteobacteria</taxon>
        <taxon>Oceanospirillales</taxon>
        <taxon>Alcanivoracaceae</taxon>
        <taxon>Alcanivorax</taxon>
    </lineage>
</organism>
<evidence type="ECO:0000256" key="3">
    <source>
        <dbReference type="ARBA" id="ARBA00022827"/>
    </source>
</evidence>
<proteinExistence type="inferred from homology"/>
<dbReference type="InterPro" id="IPR006091">
    <property type="entry name" value="Acyl-CoA_Oxase/DH_mid-dom"/>
</dbReference>
<keyword evidence="4 5" id="KW-0238">DNA-binding</keyword>
<dbReference type="InterPro" id="IPR009100">
    <property type="entry name" value="AcylCoA_DH/oxidase_NM_dom_sf"/>
</dbReference>
<protein>
    <submittedName>
        <fullName evidence="8">Acyl-CoA dehydrogenase domain-containing protein</fullName>
    </submittedName>
</protein>
<dbReference type="PANTHER" id="PTHR42707:SF3">
    <property type="entry name" value="ACYL-COA DEHYDROGENASE AIDB-RELATED"/>
    <property type="match status" value="1"/>
</dbReference>
<dbReference type="Gene3D" id="1.20.140.10">
    <property type="entry name" value="Butyryl-CoA Dehydrogenase, subunit A, domain 3"/>
    <property type="match status" value="1"/>
</dbReference>
<comment type="similarity">
    <text evidence="1">Belongs to the acyl-CoA dehydrogenase family.</text>
</comment>
<dbReference type="SUPFAM" id="SSF46689">
    <property type="entry name" value="Homeodomain-like"/>
    <property type="match status" value="1"/>
</dbReference>
<dbReference type="InterPro" id="IPR009075">
    <property type="entry name" value="AcylCo_DH/oxidase_C"/>
</dbReference>
<dbReference type="InterPro" id="IPR036250">
    <property type="entry name" value="AcylCo_DH-like_C"/>
</dbReference>
<evidence type="ECO:0000313" key="9">
    <source>
        <dbReference type="Proteomes" id="UP000771797"/>
    </source>
</evidence>
<name>A0ABQ6Y4G9_9GAMM</name>
<dbReference type="SUPFAM" id="SSF47203">
    <property type="entry name" value="Acyl-CoA dehydrogenase C-terminal domain-like"/>
    <property type="match status" value="1"/>
</dbReference>
<reference evidence="8 9" key="1">
    <citation type="submission" date="2012-09" db="EMBL/GenBank/DDBJ databases">
        <title>Genome Sequence of alkane-degrading Bacterium Alcanivorax sp. 6-D-6.</title>
        <authorList>
            <person name="Lai Q."/>
            <person name="Shao Z."/>
        </authorList>
    </citation>
    <scope>NUCLEOTIDE SEQUENCE [LARGE SCALE GENOMIC DNA]</scope>
    <source>
        <strain evidence="8 9">6-D-6</strain>
    </source>
</reference>
<evidence type="ECO:0000259" key="7">
    <source>
        <dbReference type="PROSITE" id="PS50977"/>
    </source>
</evidence>
<dbReference type="Gene3D" id="2.40.110.20">
    <property type="match status" value="1"/>
</dbReference>
<dbReference type="InterPro" id="IPR009057">
    <property type="entry name" value="Homeodomain-like_sf"/>
</dbReference>
<evidence type="ECO:0000256" key="2">
    <source>
        <dbReference type="ARBA" id="ARBA00022630"/>
    </source>
</evidence>
<dbReference type="Pfam" id="PF00441">
    <property type="entry name" value="Acyl-CoA_dh_1"/>
    <property type="match status" value="1"/>
</dbReference>